<gene>
    <name evidence="3" type="ORF">Ga0074115_13211</name>
</gene>
<feature type="domain" description="EAL" evidence="1">
    <location>
        <begin position="446"/>
        <end position="696"/>
    </location>
</feature>
<proteinExistence type="predicted"/>
<dbReference type="InterPro" id="IPR000160">
    <property type="entry name" value="GGDEF_dom"/>
</dbReference>
<dbReference type="InterPro" id="IPR050706">
    <property type="entry name" value="Cyclic-di-GMP_PDE-like"/>
</dbReference>
<dbReference type="Gene3D" id="3.30.450.20">
    <property type="entry name" value="PAS domain"/>
    <property type="match status" value="1"/>
</dbReference>
<dbReference type="EMBL" id="LDXT01000065">
    <property type="protein sequence ID" value="KRT56132.1"/>
    <property type="molecule type" value="Genomic_DNA"/>
</dbReference>
<dbReference type="InterPro" id="IPR000014">
    <property type="entry name" value="PAS"/>
</dbReference>
<dbReference type="PANTHER" id="PTHR33121:SF23">
    <property type="entry name" value="CYCLIC DI-GMP PHOSPHODIESTERASE PDEB"/>
    <property type="match status" value="1"/>
</dbReference>
<dbReference type="CDD" id="cd01948">
    <property type="entry name" value="EAL"/>
    <property type="match status" value="1"/>
</dbReference>
<dbReference type="Pfam" id="PF00563">
    <property type="entry name" value="EAL"/>
    <property type="match status" value="1"/>
</dbReference>
<evidence type="ECO:0000259" key="2">
    <source>
        <dbReference type="PROSITE" id="PS50887"/>
    </source>
</evidence>
<dbReference type="OrthoDB" id="7052318at2"/>
<dbReference type="SMART" id="SM00091">
    <property type="entry name" value="PAS"/>
    <property type="match status" value="1"/>
</dbReference>
<dbReference type="CDD" id="cd01949">
    <property type="entry name" value="GGDEF"/>
    <property type="match status" value="1"/>
</dbReference>
<dbReference type="SUPFAM" id="SSF55073">
    <property type="entry name" value="Nucleotide cyclase"/>
    <property type="match status" value="1"/>
</dbReference>
<dbReference type="Gene3D" id="3.20.20.450">
    <property type="entry name" value="EAL domain"/>
    <property type="match status" value="1"/>
</dbReference>
<dbReference type="GO" id="GO:0071111">
    <property type="term" value="F:cyclic-guanylate-specific phosphodiesterase activity"/>
    <property type="evidence" value="ECO:0007669"/>
    <property type="project" value="InterPro"/>
</dbReference>
<reference evidence="3 4" key="1">
    <citation type="submission" date="2015-11" db="EMBL/GenBank/DDBJ databases">
        <title>The genome of Candidatus Endoriftia persephone in Ridgeia piscesae and population structure of the North Eastern Pacific vestimentiferan symbionts.</title>
        <authorList>
            <person name="Perez M."/>
            <person name="Juniper K.S."/>
        </authorList>
    </citation>
    <scope>NUCLEOTIDE SEQUENCE [LARGE SCALE GENOMIC DNA]</scope>
    <source>
        <strain evidence="3">Ind11</strain>
    </source>
</reference>
<protein>
    <submittedName>
        <fullName evidence="3">Response regulator receiver modulated diguanylate cyclase/phosphodiesterase</fullName>
    </submittedName>
</protein>
<dbReference type="InterPro" id="IPR035965">
    <property type="entry name" value="PAS-like_dom_sf"/>
</dbReference>
<dbReference type="InterPro" id="IPR035919">
    <property type="entry name" value="EAL_sf"/>
</dbReference>
<dbReference type="PROSITE" id="PS50883">
    <property type="entry name" value="EAL"/>
    <property type="match status" value="1"/>
</dbReference>
<comment type="caution">
    <text evidence="3">The sequence shown here is derived from an EMBL/GenBank/DDBJ whole genome shotgun (WGS) entry which is preliminary data.</text>
</comment>
<name>A0A0T5YZV4_9GAMM</name>
<dbReference type="PROSITE" id="PS50887">
    <property type="entry name" value="GGDEF"/>
    <property type="match status" value="1"/>
</dbReference>
<dbReference type="InterPro" id="IPR001633">
    <property type="entry name" value="EAL_dom"/>
</dbReference>
<dbReference type="Gene3D" id="3.30.70.270">
    <property type="match status" value="1"/>
</dbReference>
<dbReference type="InterPro" id="IPR029787">
    <property type="entry name" value="Nucleotide_cyclase"/>
</dbReference>
<dbReference type="SUPFAM" id="SSF141868">
    <property type="entry name" value="EAL domain-like"/>
    <property type="match status" value="1"/>
</dbReference>
<dbReference type="AlphaFoldDB" id="A0A0T5YZV4"/>
<keyword evidence="4" id="KW-1185">Reference proteome</keyword>
<dbReference type="PATRIC" id="fig|54398.3.peg.2721"/>
<sequence length="696" mass="78259">MPDQAIEMLIVSNAMSEAESYLSALRNAGMAVHLTRIDQDTKAFRKTIDSDTPFDLLLLTTGGGSPDIDVAIGMIKEASRELPLIVLQDVESSESRATLLAQGARDVVNRKDTEHLTLVVQREFDSLTIGRQLQTLRQQLKETEARCETLTANSRDAIAYIYEGMHVKANSAYLEMFGQLGEEEIEGMPILDMIAPANIKKFKKLLRQLSSDAHLSTKLEFNCLHGDGTTFNALLEFSPASIDGEPCTQLLIRDQTNSKELEEKLRLLTTQDLQTGLSNRQHFMDLLEETARHFAQEEAAQTLLYITLDNYQDIRSKVGIASCDQILGEAAEILRENINQGDLLARFGDHTFTLLTQETDPQKIEALSRQICQAIKTHKFQGSEHYSGPTSSIGIAYASPEISGGHDFLNVAYHACEQARLNGGNQFYSVETPAEDDLDDDLNGNEADLSHLIEYALSNDQFRLVYQPIVSLQGDTRENYAVLIRLLDQNGEEIQPNYFLKQAEEMGKLPEVDRWVIRNAIAELARQRRQGHKINFFINISGVTLADDTLLLWICDCLREFEAKGPWVVFQIKDEEARAHLAQVQKLSEGLQKIKCQLSIDHFGLAPKPEMLLRNLPVNYIQFDPMFVHNIASDQKKQDSLNEVNKLGQQFDIKTVATGVEDANSLAVLWSIGVNYIRGYFLQEPDQSINYDFSSH</sequence>
<evidence type="ECO:0000313" key="4">
    <source>
        <dbReference type="Proteomes" id="UP000051634"/>
    </source>
</evidence>
<accession>A0A0T5YZV4</accession>
<dbReference type="PANTHER" id="PTHR33121">
    <property type="entry name" value="CYCLIC DI-GMP PHOSPHODIESTERASE PDEF"/>
    <property type="match status" value="1"/>
</dbReference>
<dbReference type="Pfam" id="PF00990">
    <property type="entry name" value="GGDEF"/>
    <property type="match status" value="1"/>
</dbReference>
<dbReference type="NCBIfam" id="TIGR00229">
    <property type="entry name" value="sensory_box"/>
    <property type="match status" value="1"/>
</dbReference>
<organism evidence="3 4">
    <name type="scientific">endosymbiont of Ridgeia piscesae</name>
    <dbReference type="NCBI Taxonomy" id="54398"/>
    <lineage>
        <taxon>Bacteria</taxon>
        <taxon>Pseudomonadati</taxon>
        <taxon>Pseudomonadota</taxon>
        <taxon>Gammaproteobacteria</taxon>
        <taxon>sulfur-oxidizing symbionts</taxon>
    </lineage>
</organism>
<dbReference type="SUPFAM" id="SSF55785">
    <property type="entry name" value="PYP-like sensor domain (PAS domain)"/>
    <property type="match status" value="1"/>
</dbReference>
<dbReference type="InterPro" id="IPR043128">
    <property type="entry name" value="Rev_trsase/Diguanyl_cyclase"/>
</dbReference>
<dbReference type="SMART" id="SM00267">
    <property type="entry name" value="GGDEF"/>
    <property type="match status" value="1"/>
</dbReference>
<dbReference type="RefSeq" id="WP_060528600.1">
    <property type="nucleotide sequence ID" value="NZ_KQ557144.1"/>
</dbReference>
<feature type="domain" description="GGDEF" evidence="2">
    <location>
        <begin position="299"/>
        <end position="432"/>
    </location>
</feature>
<dbReference type="Pfam" id="PF13426">
    <property type="entry name" value="PAS_9"/>
    <property type="match status" value="1"/>
</dbReference>
<dbReference type="CDD" id="cd00130">
    <property type="entry name" value="PAS"/>
    <property type="match status" value="1"/>
</dbReference>
<dbReference type="NCBIfam" id="TIGR00254">
    <property type="entry name" value="GGDEF"/>
    <property type="match status" value="1"/>
</dbReference>
<dbReference type="Proteomes" id="UP000051634">
    <property type="component" value="Unassembled WGS sequence"/>
</dbReference>
<evidence type="ECO:0000313" key="3">
    <source>
        <dbReference type="EMBL" id="KRT56132.1"/>
    </source>
</evidence>
<dbReference type="SMART" id="SM00052">
    <property type="entry name" value="EAL"/>
    <property type="match status" value="1"/>
</dbReference>
<evidence type="ECO:0000259" key="1">
    <source>
        <dbReference type="PROSITE" id="PS50883"/>
    </source>
</evidence>